<feature type="transmembrane region" description="Helical" evidence="1">
    <location>
        <begin position="334"/>
        <end position="361"/>
    </location>
</feature>
<feature type="transmembrane region" description="Helical" evidence="1">
    <location>
        <begin position="194"/>
        <end position="219"/>
    </location>
</feature>
<feature type="transmembrane region" description="Helical" evidence="1">
    <location>
        <begin position="309"/>
        <end position="327"/>
    </location>
</feature>
<dbReference type="Proteomes" id="UP000238071">
    <property type="component" value="Unassembled WGS sequence"/>
</dbReference>
<feature type="transmembrane region" description="Helical" evidence="1">
    <location>
        <begin position="240"/>
        <end position="262"/>
    </location>
</feature>
<dbReference type="PROSITE" id="PS50022">
    <property type="entry name" value="FA58C_3"/>
    <property type="match status" value="1"/>
</dbReference>
<dbReference type="SUPFAM" id="SSF49785">
    <property type="entry name" value="Galactose-binding domain-like"/>
    <property type="match status" value="1"/>
</dbReference>
<dbReference type="AlphaFoldDB" id="A0A2S6H265"/>
<reference evidence="3 4" key="1">
    <citation type="submission" date="2018-02" db="EMBL/GenBank/DDBJ databases">
        <title>Subsurface microbial communities from deep shales in Ohio and West Virginia, USA.</title>
        <authorList>
            <person name="Wrighton K."/>
        </authorList>
    </citation>
    <scope>NUCLEOTIDE SEQUENCE [LARGE SCALE GENOMIC DNA]</scope>
    <source>
        <strain evidence="3 4">OWC-G53F</strain>
    </source>
</reference>
<gene>
    <name evidence="3" type="ORF">B0F88_10799</name>
</gene>
<feature type="transmembrane region" description="Helical" evidence="1">
    <location>
        <begin position="108"/>
        <end position="125"/>
    </location>
</feature>
<dbReference type="Gene3D" id="2.60.120.260">
    <property type="entry name" value="Galactose-binding domain-like"/>
    <property type="match status" value="1"/>
</dbReference>
<evidence type="ECO:0000313" key="4">
    <source>
        <dbReference type="Proteomes" id="UP000238071"/>
    </source>
</evidence>
<dbReference type="OrthoDB" id="159306at2"/>
<dbReference type="InterPro" id="IPR000421">
    <property type="entry name" value="FA58C"/>
</dbReference>
<proteinExistence type="predicted"/>
<protein>
    <submittedName>
        <fullName evidence="3">F5/8 type C domain-containing protein</fullName>
    </submittedName>
</protein>
<feature type="transmembrane region" description="Helical" evidence="1">
    <location>
        <begin position="19"/>
        <end position="37"/>
    </location>
</feature>
<feature type="transmembrane region" description="Helical" evidence="1">
    <location>
        <begin position="157"/>
        <end position="174"/>
    </location>
</feature>
<organism evidence="3 4">
    <name type="scientific">Methylobacter tundripaludum</name>
    <dbReference type="NCBI Taxonomy" id="173365"/>
    <lineage>
        <taxon>Bacteria</taxon>
        <taxon>Pseudomonadati</taxon>
        <taxon>Pseudomonadota</taxon>
        <taxon>Gammaproteobacteria</taxon>
        <taxon>Methylococcales</taxon>
        <taxon>Methylococcaceae</taxon>
        <taxon>Methylobacter</taxon>
    </lineage>
</organism>
<keyword evidence="1" id="KW-0812">Transmembrane</keyword>
<dbReference type="EMBL" id="PTIY01000007">
    <property type="protein sequence ID" value="PPK71575.1"/>
    <property type="molecule type" value="Genomic_DNA"/>
</dbReference>
<keyword evidence="4" id="KW-1185">Reference proteome</keyword>
<evidence type="ECO:0000259" key="2">
    <source>
        <dbReference type="PROSITE" id="PS50022"/>
    </source>
</evidence>
<dbReference type="Pfam" id="PF00754">
    <property type="entry name" value="F5_F8_type_C"/>
    <property type="match status" value="1"/>
</dbReference>
<sequence>MRTPACFTEVRKYWNTETVLSKGLILTTLLLLVMAYLPTLQFDYVTQDQWRAFRYSTLEQTPYERAKACVETTWKFYVQTGRPLVWMTECVEHTAVAKISDFIYLRPLVLSTVLITAVYLGAVLAPIVGGLAMGILAASAFLMAPGYSFMYLQGMPALMVLISVILAAASFSLLRKWSDKDLTTQDFKITKLWAPFFLFVSSCLMYPAWAFLVVPLAWIAFGFDQNKSWSKKIKSLCLTLLFYFSAAVFYYLFVKITAVILFKLTGYNPDLGPYQVAVQLSPGIIWERILESAKYFYAMPPLNFHTPEGLPVVLLGLFTANTTWCAYKNKNMNLLSAIAFSGLIFIIGCVILLASISPWLFSRMDSLSTRHLIPWYLFFCATFVGLIFLVAKNLFPKISSLAPVFTLIVCMIPIAAIQNKLSFLEVVVSEIEIQNMRSILGEWLEGKGYLGHRYLLVVRPSESRPAFVKELLDNTENIRMNGKINNENAMLSSAGNPVTIPWMINALLREKENHPVGKSVEIVDCSFDQNCANNIVADSAKVALGITNGDVPIKSIENPFIINNSAITSKPINPVIERVVLPDVKASSQMESLGPQGLFFHRQPGWHAERNPKYPQTLLIDFHEPRSFGTIGLLPQDGNVGRAPKAIGVEVSSDGESWTSVAATDNACTSNASQEWRDIKFAKPVKMRYLKILIFSNCGDPEFLTLRGLRVE</sequence>
<evidence type="ECO:0000256" key="1">
    <source>
        <dbReference type="SAM" id="Phobius"/>
    </source>
</evidence>
<comment type="caution">
    <text evidence="3">The sequence shown here is derived from an EMBL/GenBank/DDBJ whole genome shotgun (WGS) entry which is preliminary data.</text>
</comment>
<accession>A0A2S6H265</accession>
<keyword evidence="1" id="KW-1133">Transmembrane helix</keyword>
<dbReference type="RefSeq" id="WP_104423845.1">
    <property type="nucleotide sequence ID" value="NZ_PTIY01000007.1"/>
</dbReference>
<feature type="transmembrane region" description="Helical" evidence="1">
    <location>
        <begin position="373"/>
        <end position="391"/>
    </location>
</feature>
<dbReference type="InterPro" id="IPR008979">
    <property type="entry name" value="Galactose-bd-like_sf"/>
</dbReference>
<feature type="domain" description="F5/8 type C" evidence="2">
    <location>
        <begin position="568"/>
        <end position="712"/>
    </location>
</feature>
<evidence type="ECO:0000313" key="3">
    <source>
        <dbReference type="EMBL" id="PPK71575.1"/>
    </source>
</evidence>
<feature type="transmembrane region" description="Helical" evidence="1">
    <location>
        <begin position="398"/>
        <end position="417"/>
    </location>
</feature>
<name>A0A2S6H265_9GAMM</name>
<keyword evidence="1" id="KW-0472">Membrane</keyword>